<dbReference type="SUPFAM" id="SSF56574">
    <property type="entry name" value="Serpins"/>
    <property type="match status" value="1"/>
</dbReference>
<evidence type="ECO:0000259" key="3">
    <source>
        <dbReference type="SMART" id="SM00093"/>
    </source>
</evidence>
<dbReference type="GO" id="GO:0004867">
    <property type="term" value="F:serine-type endopeptidase inhibitor activity"/>
    <property type="evidence" value="ECO:0007669"/>
    <property type="project" value="InterPro"/>
</dbReference>
<dbReference type="Gene3D" id="3.30.497.10">
    <property type="entry name" value="Antithrombin, subunit I, domain 2"/>
    <property type="match status" value="1"/>
</dbReference>
<dbReference type="InterPro" id="IPR042178">
    <property type="entry name" value="Serpin_sf_1"/>
</dbReference>
<dbReference type="Pfam" id="PF00079">
    <property type="entry name" value="Serpin"/>
    <property type="match status" value="1"/>
</dbReference>
<sequence>MEEQTSKFSSVFNSLLLVPQTEAPPQLPPAHSEAVSMWLITVMSAACLLAAPSLAGIKDLSSHFADPDPEAAPAPRGLEPVDTDAVPLEFHKENTVTNDLVFDGFEDEDYIDFDKILAAGSDDYTEGDAIDEIATPAPDIDIFAEPSDPKIRRARLLQLFHGRSRLRRLNVVNAHFGFNLYRSLRNDVNQSDNILLAPAGISVAMGMMSLGAGPGTRDQIYGALGFADFVNASHHYDNATVHKLFRKLTHRLFRRNFGYTLRSVNDVYVKRAVAVNEAFRAQTKAYYFAEPQSVDFGDPAFLNKANRRILKLTKGLIKEPLKSVDPNMVLMLLNYLYFKGTWEQKFPKEMTHYRNFRVTDKTSVRVPMMSNKGNYLAAADHELECDILQLPYAGDISMLIALPRKITGMRNLEQEISPTVVNKWLKNMTNRGAAFSQQAQYESTREVVLPRFKLEQNYDLIANLKEMGITDLFQESGDFSGMTSEKVSMNWLKHQGTITVNEEGTEAAALTQMGFMPLSSQIHFTADRPFLFLIYEHRTDCLVFIGRVVNPSQN</sequence>
<dbReference type="PANTHER" id="PTHR11461">
    <property type="entry name" value="SERINE PROTEASE INHIBITOR, SERPIN"/>
    <property type="match status" value="1"/>
</dbReference>
<organism evidence="4 5">
    <name type="scientific">Liparis tanakae</name>
    <name type="common">Tanaka's snailfish</name>
    <dbReference type="NCBI Taxonomy" id="230148"/>
    <lineage>
        <taxon>Eukaryota</taxon>
        <taxon>Metazoa</taxon>
        <taxon>Chordata</taxon>
        <taxon>Craniata</taxon>
        <taxon>Vertebrata</taxon>
        <taxon>Euteleostomi</taxon>
        <taxon>Actinopterygii</taxon>
        <taxon>Neopterygii</taxon>
        <taxon>Teleostei</taxon>
        <taxon>Neoteleostei</taxon>
        <taxon>Acanthomorphata</taxon>
        <taxon>Eupercaria</taxon>
        <taxon>Perciformes</taxon>
        <taxon>Cottioidei</taxon>
        <taxon>Cottales</taxon>
        <taxon>Liparidae</taxon>
        <taxon>Liparis</taxon>
    </lineage>
</organism>
<dbReference type="InterPro" id="IPR023796">
    <property type="entry name" value="Serpin_dom"/>
</dbReference>
<protein>
    <submittedName>
        <fullName evidence="4">Heparin cofactor 2</fullName>
    </submittedName>
</protein>
<evidence type="ECO:0000256" key="1">
    <source>
        <dbReference type="ARBA" id="ARBA00009500"/>
    </source>
</evidence>
<dbReference type="EMBL" id="SRLO01001786">
    <property type="protein sequence ID" value="TNN35335.1"/>
    <property type="molecule type" value="Genomic_DNA"/>
</dbReference>
<keyword evidence="5" id="KW-1185">Reference proteome</keyword>
<gene>
    <name evidence="4" type="primary">SERPIND1</name>
    <name evidence="4" type="ORF">EYF80_054502</name>
</gene>
<reference evidence="4 5" key="1">
    <citation type="submission" date="2019-03" db="EMBL/GenBank/DDBJ databases">
        <title>First draft genome of Liparis tanakae, snailfish: a comprehensive survey of snailfish specific genes.</title>
        <authorList>
            <person name="Kim W."/>
            <person name="Song I."/>
            <person name="Jeong J.-H."/>
            <person name="Kim D."/>
            <person name="Kim S."/>
            <person name="Ryu S."/>
            <person name="Song J.Y."/>
            <person name="Lee S.K."/>
        </authorList>
    </citation>
    <scope>NUCLEOTIDE SEQUENCE [LARGE SCALE GENOMIC DNA]</scope>
    <source>
        <tissue evidence="4">Muscle</tissue>
    </source>
</reference>
<dbReference type="PROSITE" id="PS00284">
    <property type="entry name" value="SERPIN"/>
    <property type="match status" value="1"/>
</dbReference>
<dbReference type="InterPro" id="IPR023795">
    <property type="entry name" value="Serpin_CS"/>
</dbReference>
<dbReference type="AlphaFoldDB" id="A0A4Z2F2H2"/>
<dbReference type="Gene3D" id="2.30.39.10">
    <property type="entry name" value="Alpha-1-antitrypsin, domain 1"/>
    <property type="match status" value="1"/>
</dbReference>
<comment type="similarity">
    <text evidence="1 2">Belongs to the serpin family.</text>
</comment>
<accession>A0A4Z2F2H2</accession>
<dbReference type="PRINTS" id="PR00780">
    <property type="entry name" value="LEUSERPINII"/>
</dbReference>
<dbReference type="Proteomes" id="UP000314294">
    <property type="component" value="Unassembled WGS sequence"/>
</dbReference>
<feature type="domain" description="Serpin" evidence="3">
    <location>
        <begin position="178"/>
        <end position="551"/>
    </location>
</feature>
<dbReference type="OrthoDB" id="1063785at2759"/>
<dbReference type="GO" id="GO:0005615">
    <property type="term" value="C:extracellular space"/>
    <property type="evidence" value="ECO:0007669"/>
    <property type="project" value="InterPro"/>
</dbReference>
<dbReference type="GO" id="GO:0007596">
    <property type="term" value="P:blood coagulation"/>
    <property type="evidence" value="ECO:0007669"/>
    <property type="project" value="InterPro"/>
</dbReference>
<evidence type="ECO:0000256" key="2">
    <source>
        <dbReference type="RuleBase" id="RU000411"/>
    </source>
</evidence>
<dbReference type="FunFam" id="2.30.39.10:FF:000002">
    <property type="entry name" value="Serpin family D member 1"/>
    <property type="match status" value="1"/>
</dbReference>
<dbReference type="InterPro" id="IPR036186">
    <property type="entry name" value="Serpin_sf"/>
</dbReference>
<dbReference type="PANTHER" id="PTHR11461:SF30">
    <property type="entry name" value="HEPARIN COFACTOR 2"/>
    <property type="match status" value="1"/>
</dbReference>
<evidence type="ECO:0000313" key="4">
    <source>
        <dbReference type="EMBL" id="TNN35335.1"/>
    </source>
</evidence>
<dbReference type="InterPro" id="IPR033831">
    <property type="entry name" value="HCII_serpin_dom"/>
</dbReference>
<dbReference type="InterPro" id="IPR042185">
    <property type="entry name" value="Serpin_sf_2"/>
</dbReference>
<dbReference type="InterPro" id="IPR000215">
    <property type="entry name" value="Serpin_fam"/>
</dbReference>
<evidence type="ECO:0000313" key="5">
    <source>
        <dbReference type="Proteomes" id="UP000314294"/>
    </source>
</evidence>
<comment type="caution">
    <text evidence="4">The sequence shown here is derived from an EMBL/GenBank/DDBJ whole genome shotgun (WGS) entry which is preliminary data.</text>
</comment>
<name>A0A4Z2F2H2_9TELE</name>
<dbReference type="CDD" id="cd02047">
    <property type="entry name" value="serpinD1_HCF2"/>
    <property type="match status" value="1"/>
</dbReference>
<proteinExistence type="inferred from homology"/>
<dbReference type="SMART" id="SM00093">
    <property type="entry name" value="SERPIN"/>
    <property type="match status" value="1"/>
</dbReference>